<feature type="region of interest" description="Disordered" evidence="1">
    <location>
        <begin position="165"/>
        <end position="206"/>
    </location>
</feature>
<dbReference type="RefSeq" id="YP_008319095.1">
    <property type="nucleotide sequence ID" value="NC_021858.1"/>
</dbReference>
<feature type="compositionally biased region" description="Low complexity" evidence="1">
    <location>
        <begin position="195"/>
        <end position="206"/>
    </location>
</feature>
<feature type="region of interest" description="Disordered" evidence="1">
    <location>
        <begin position="241"/>
        <end position="277"/>
    </location>
</feature>
<dbReference type="Proteomes" id="UP000201566">
    <property type="component" value="Segment"/>
</dbReference>
<evidence type="ECO:0000313" key="2">
    <source>
        <dbReference type="EMBL" id="AGO82426.1"/>
    </source>
</evidence>
<organism evidence="2 3">
    <name type="scientific">Pandoravirus dulcis</name>
    <dbReference type="NCBI Taxonomy" id="1349409"/>
    <lineage>
        <taxon>Viruses</taxon>
        <taxon>Pandoravirus</taxon>
    </lineage>
</organism>
<name>S4VWH6_9VIRU</name>
<protein>
    <submittedName>
        <fullName evidence="2">Uncharacterized protein</fullName>
    </submittedName>
</protein>
<dbReference type="GeneID" id="16512439"/>
<feature type="compositionally biased region" description="Low complexity" evidence="1">
    <location>
        <begin position="102"/>
        <end position="120"/>
    </location>
</feature>
<evidence type="ECO:0000313" key="3">
    <source>
        <dbReference type="Proteomes" id="UP000201566"/>
    </source>
</evidence>
<proteinExistence type="predicted"/>
<sequence length="403" mass="41433">MNAINNNNNNVTSADAFVAALLQQQQQPAVSGRGRTQQAAFPLGGAAATNGLQGSGVVQARQTAGRGRAASQLLQQRQQSLGQQALPLGAQQNGALGGSLGLGQPAASRGRAATGRGRATRQQNLPVGAPAIPLAQQFALDNNAALTQGADQQALAALFGTAPTNGTVSQQQTAPRRARTSAAAASNGNFPLGLNNSQQQAAPRRARATNASANALAGSNNNAFAATNNAAGFGLGGAPFDGQFQNQGQNQQQAASRRARSASANTNNNALGYGASNQFGAQGGNNGDGNANYNASDKNKYVLVDAMGNRLGSEYRSKSAYGAAGKAAARGHTDIYLWDRNHPASEGGRVYSYAGRVEPITNPTAHTQKYGFTKKPVVQSRGYVDLDSNFKPIQGQQASRGAF</sequence>
<dbReference type="KEGG" id="vg:16512439"/>
<feature type="compositionally biased region" description="Low complexity" evidence="1">
    <location>
        <begin position="245"/>
        <end position="277"/>
    </location>
</feature>
<feature type="region of interest" description="Disordered" evidence="1">
    <location>
        <begin position="96"/>
        <end position="120"/>
    </location>
</feature>
<accession>S4VWH6</accession>
<dbReference type="EMBL" id="KC977570">
    <property type="protein sequence ID" value="AGO82426.1"/>
    <property type="molecule type" value="Genomic_DNA"/>
</dbReference>
<feature type="compositionally biased region" description="Low complexity" evidence="1">
    <location>
        <begin position="169"/>
        <end position="186"/>
    </location>
</feature>
<evidence type="ECO:0000256" key="1">
    <source>
        <dbReference type="SAM" id="MobiDB-lite"/>
    </source>
</evidence>
<reference evidence="2 3" key="1">
    <citation type="journal article" date="2013" name="Science">
        <title>Pandoraviruses: amoeba viruses with genomes up to 2.5 Mb reaching that of parasitic eukaryotes.</title>
        <authorList>
            <person name="Philippe N."/>
            <person name="Legendre M."/>
            <person name="Doutre G."/>
            <person name="Coute Y."/>
            <person name="Poirot O."/>
            <person name="Lescot M."/>
            <person name="Arslan D."/>
            <person name="Seltzer V."/>
            <person name="Bertaux L."/>
            <person name="Bruley C."/>
            <person name="Garin J."/>
            <person name="Claverie J.M."/>
            <person name="Abergel C."/>
        </authorList>
    </citation>
    <scope>NUCLEOTIDE SEQUENCE [LARGE SCALE GENOMIC DNA]</scope>
    <source>
        <strain evidence="2">Melbourne</strain>
    </source>
</reference>
<gene>
    <name evidence="2" type="ORF">pdul_cds_389</name>
</gene>